<dbReference type="Proteomes" id="UP001107558">
    <property type="component" value="Chromosome 2"/>
</dbReference>
<accession>A0A9J6C370</accession>
<protein>
    <submittedName>
        <fullName evidence="2">Uncharacterized protein</fullName>
    </submittedName>
</protein>
<feature type="transmembrane region" description="Helical" evidence="1">
    <location>
        <begin position="20"/>
        <end position="41"/>
    </location>
</feature>
<reference evidence="2" key="1">
    <citation type="submission" date="2021-03" db="EMBL/GenBank/DDBJ databases">
        <title>Chromosome level genome of the anhydrobiotic midge Polypedilum vanderplanki.</title>
        <authorList>
            <person name="Yoshida Y."/>
            <person name="Kikawada T."/>
            <person name="Gusev O."/>
        </authorList>
    </citation>
    <scope>NUCLEOTIDE SEQUENCE</scope>
    <source>
        <strain evidence="2">NIAS01</strain>
        <tissue evidence="2">Whole body or cell culture</tissue>
    </source>
</reference>
<dbReference type="AlphaFoldDB" id="A0A9J6C370"/>
<keyword evidence="1" id="KW-0472">Membrane</keyword>
<proteinExistence type="predicted"/>
<name>A0A9J6C370_POLVA</name>
<dbReference type="PROSITE" id="PS51257">
    <property type="entry name" value="PROKAR_LIPOPROTEIN"/>
    <property type="match status" value="1"/>
</dbReference>
<evidence type="ECO:0000256" key="1">
    <source>
        <dbReference type="SAM" id="Phobius"/>
    </source>
</evidence>
<gene>
    <name evidence="2" type="ORF">PVAND_006292</name>
</gene>
<keyword evidence="3" id="KW-1185">Reference proteome</keyword>
<sequence>MKLLINVCGMCSLEIGGMLIGWFGFFANFIVACIFMILTFAPDLFCHEYQKFYTDDTFDKIIEICNEREEEKQRWPDLCLVSLHSSNCALLLKSFN</sequence>
<comment type="caution">
    <text evidence="2">The sequence shown here is derived from an EMBL/GenBank/DDBJ whole genome shotgun (WGS) entry which is preliminary data.</text>
</comment>
<evidence type="ECO:0000313" key="3">
    <source>
        <dbReference type="Proteomes" id="UP001107558"/>
    </source>
</evidence>
<organism evidence="2 3">
    <name type="scientific">Polypedilum vanderplanki</name>
    <name type="common">Sleeping chironomid midge</name>
    <dbReference type="NCBI Taxonomy" id="319348"/>
    <lineage>
        <taxon>Eukaryota</taxon>
        <taxon>Metazoa</taxon>
        <taxon>Ecdysozoa</taxon>
        <taxon>Arthropoda</taxon>
        <taxon>Hexapoda</taxon>
        <taxon>Insecta</taxon>
        <taxon>Pterygota</taxon>
        <taxon>Neoptera</taxon>
        <taxon>Endopterygota</taxon>
        <taxon>Diptera</taxon>
        <taxon>Nematocera</taxon>
        <taxon>Chironomoidea</taxon>
        <taxon>Chironomidae</taxon>
        <taxon>Chironominae</taxon>
        <taxon>Polypedilum</taxon>
        <taxon>Polypedilum</taxon>
    </lineage>
</organism>
<dbReference type="EMBL" id="JADBJN010000002">
    <property type="protein sequence ID" value="KAG5676458.1"/>
    <property type="molecule type" value="Genomic_DNA"/>
</dbReference>
<keyword evidence="1" id="KW-0812">Transmembrane</keyword>
<keyword evidence="1" id="KW-1133">Transmembrane helix</keyword>
<evidence type="ECO:0000313" key="2">
    <source>
        <dbReference type="EMBL" id="KAG5676458.1"/>
    </source>
</evidence>